<keyword evidence="9" id="KW-0010">Activator</keyword>
<dbReference type="EMBL" id="CP042910">
    <property type="protein sequence ID" value="QEG19377.1"/>
    <property type="molecule type" value="Genomic_DNA"/>
</dbReference>
<dbReference type="GO" id="GO:0046983">
    <property type="term" value="F:protein dimerization activity"/>
    <property type="evidence" value="ECO:0007669"/>
    <property type="project" value="InterPro"/>
</dbReference>
<evidence type="ECO:0000256" key="1">
    <source>
        <dbReference type="ARBA" id="ARBA00004496"/>
    </source>
</evidence>
<dbReference type="PANTHER" id="PTHR33238:SF11">
    <property type="entry name" value="TRANSCRIPTIONAL REGULATOR MNTR"/>
    <property type="match status" value="1"/>
</dbReference>
<evidence type="ECO:0000256" key="4">
    <source>
        <dbReference type="ARBA" id="ARBA00022386"/>
    </source>
</evidence>
<keyword evidence="10" id="KW-0804">Transcription</keyword>
<dbReference type="SMART" id="SM00529">
    <property type="entry name" value="HTH_DTXR"/>
    <property type="match status" value="1"/>
</dbReference>
<dbReference type="InterPro" id="IPR036388">
    <property type="entry name" value="WH-like_DNA-bd_sf"/>
</dbReference>
<dbReference type="SUPFAM" id="SSF47979">
    <property type="entry name" value="Iron-dependent repressor protein, dimerization domain"/>
    <property type="match status" value="1"/>
</dbReference>
<comment type="function">
    <text evidence="12">In the presence of manganese, represses expression of mntH and mntS. Up-regulates expression of mntP.</text>
</comment>
<accession>A0A3D3RBG6</accession>
<comment type="subunit">
    <text evidence="3">Homodimer.</text>
</comment>
<dbReference type="InterPro" id="IPR001367">
    <property type="entry name" value="Fe_dep_repressor"/>
</dbReference>
<evidence type="ECO:0000256" key="8">
    <source>
        <dbReference type="ARBA" id="ARBA00023125"/>
    </source>
</evidence>
<dbReference type="SUPFAM" id="SSF46785">
    <property type="entry name" value="Winged helix' DNA-binding domain"/>
    <property type="match status" value="1"/>
</dbReference>
<feature type="domain" description="HTH dtxR-type" evidence="14">
    <location>
        <begin position="19"/>
        <end position="80"/>
    </location>
</feature>
<dbReference type="GO" id="GO:0046914">
    <property type="term" value="F:transition metal ion binding"/>
    <property type="evidence" value="ECO:0007669"/>
    <property type="project" value="InterPro"/>
</dbReference>
<protein>
    <recommendedName>
        <fullName evidence="4">Transcriptional regulator MntR</fullName>
    </recommendedName>
    <alternativeName>
        <fullName evidence="13">Manganese transport regulator</fullName>
    </alternativeName>
</protein>
<dbReference type="Gene3D" id="1.10.10.10">
    <property type="entry name" value="Winged helix-like DNA-binding domain superfamily/Winged helix DNA-binding domain"/>
    <property type="match status" value="1"/>
</dbReference>
<keyword evidence="5" id="KW-0963">Cytoplasm</keyword>
<sequence>MAKKQKPKNQHERTRVDHATEIAEDYVEAIAVVIEEQGVCRVKDLAEHFAVSHVTVNRTVARLQRDGYVTTEPYSPVELTTQGARLAKDSRRRHEIVLSFLIALGVSEETAATDSEGIEHHVSPETLAIMESFVSKVQG</sequence>
<dbReference type="AlphaFoldDB" id="A0A3D3RBG6"/>
<comment type="similarity">
    <text evidence="2">Belongs to the DtxR/MntR family.</text>
</comment>
<dbReference type="GO" id="GO:0005737">
    <property type="term" value="C:cytoplasm"/>
    <property type="evidence" value="ECO:0007669"/>
    <property type="project" value="UniProtKB-SubCell"/>
</dbReference>
<dbReference type="Pfam" id="PF02742">
    <property type="entry name" value="Fe_dep_repr_C"/>
    <property type="match status" value="1"/>
</dbReference>
<comment type="subcellular location">
    <subcellularLocation>
        <location evidence="1">Cytoplasm</location>
    </subcellularLocation>
</comment>
<name>A0A3D3RBG6_9PLAN</name>
<dbReference type="InterPro" id="IPR036421">
    <property type="entry name" value="Fe_dep_repressor_sf"/>
</dbReference>
<keyword evidence="7" id="KW-0805">Transcription regulation</keyword>
<evidence type="ECO:0000256" key="3">
    <source>
        <dbReference type="ARBA" id="ARBA00011738"/>
    </source>
</evidence>
<dbReference type="PANTHER" id="PTHR33238">
    <property type="entry name" value="IRON (METAL) DEPENDENT REPRESSOR, DTXR FAMILY"/>
    <property type="match status" value="1"/>
</dbReference>
<evidence type="ECO:0000256" key="11">
    <source>
        <dbReference type="ARBA" id="ARBA00023211"/>
    </source>
</evidence>
<keyword evidence="11" id="KW-0464">Manganese</keyword>
<keyword evidence="8" id="KW-0238">DNA-binding</keyword>
<evidence type="ECO:0000256" key="10">
    <source>
        <dbReference type="ARBA" id="ARBA00023163"/>
    </source>
</evidence>
<evidence type="ECO:0000256" key="6">
    <source>
        <dbReference type="ARBA" id="ARBA00022491"/>
    </source>
</evidence>
<dbReference type="InterPro" id="IPR050536">
    <property type="entry name" value="DtxR_MntR_Metal-Reg"/>
</dbReference>
<dbReference type="InterPro" id="IPR036390">
    <property type="entry name" value="WH_DNA-bd_sf"/>
</dbReference>
<evidence type="ECO:0000256" key="12">
    <source>
        <dbReference type="ARBA" id="ARBA00025185"/>
    </source>
</evidence>
<evidence type="ECO:0000256" key="2">
    <source>
        <dbReference type="ARBA" id="ARBA00007871"/>
    </source>
</evidence>
<evidence type="ECO:0000256" key="13">
    <source>
        <dbReference type="ARBA" id="ARBA00032593"/>
    </source>
</evidence>
<dbReference type="InterPro" id="IPR022687">
    <property type="entry name" value="HTH_DTXR"/>
</dbReference>
<dbReference type="NCBIfam" id="NF008273">
    <property type="entry name" value="PRK11050.1"/>
    <property type="match status" value="1"/>
</dbReference>
<dbReference type="InterPro" id="IPR022689">
    <property type="entry name" value="Iron_dep_repressor"/>
</dbReference>
<reference evidence="15 17" key="1">
    <citation type="journal article" date="2018" name="Nat. Biotechnol.">
        <title>A standardized bacterial taxonomy based on genome phylogeny substantially revises the tree of life.</title>
        <authorList>
            <person name="Parks D.H."/>
            <person name="Chuvochina M."/>
            <person name="Waite D.W."/>
            <person name="Rinke C."/>
            <person name="Skarshewski A."/>
            <person name="Chaumeil P.A."/>
            <person name="Hugenholtz P."/>
        </authorList>
    </citation>
    <scope>NUCLEOTIDE SEQUENCE [LARGE SCALE GENOMIC DNA]</scope>
    <source>
        <strain evidence="15">UBA9375</strain>
    </source>
</reference>
<evidence type="ECO:0000313" key="18">
    <source>
        <dbReference type="Proteomes" id="UP000322887"/>
    </source>
</evidence>
<dbReference type="Proteomes" id="UP000263642">
    <property type="component" value="Unassembled WGS sequence"/>
</dbReference>
<dbReference type="GO" id="GO:0003677">
    <property type="term" value="F:DNA binding"/>
    <property type="evidence" value="ECO:0007669"/>
    <property type="project" value="UniProtKB-KW"/>
</dbReference>
<evidence type="ECO:0000256" key="9">
    <source>
        <dbReference type="ARBA" id="ARBA00023159"/>
    </source>
</evidence>
<dbReference type="Proteomes" id="UP000322887">
    <property type="component" value="Chromosome"/>
</dbReference>
<dbReference type="EMBL" id="DQAY01000150">
    <property type="protein sequence ID" value="HCO26149.1"/>
    <property type="molecule type" value="Genomic_DNA"/>
</dbReference>
<dbReference type="GO" id="GO:0003700">
    <property type="term" value="F:DNA-binding transcription factor activity"/>
    <property type="evidence" value="ECO:0007669"/>
    <property type="project" value="InterPro"/>
</dbReference>
<evidence type="ECO:0000259" key="14">
    <source>
        <dbReference type="PROSITE" id="PS50944"/>
    </source>
</evidence>
<evidence type="ECO:0000256" key="7">
    <source>
        <dbReference type="ARBA" id="ARBA00023015"/>
    </source>
</evidence>
<organism evidence="15 17">
    <name type="scientific">Gimesia maris</name>
    <dbReference type="NCBI Taxonomy" id="122"/>
    <lineage>
        <taxon>Bacteria</taxon>
        <taxon>Pseudomonadati</taxon>
        <taxon>Planctomycetota</taxon>
        <taxon>Planctomycetia</taxon>
        <taxon>Planctomycetales</taxon>
        <taxon>Planctomycetaceae</taxon>
        <taxon>Gimesia</taxon>
    </lineage>
</organism>
<evidence type="ECO:0000313" key="15">
    <source>
        <dbReference type="EMBL" id="HCO26149.1"/>
    </source>
</evidence>
<gene>
    <name evidence="16" type="primary">mntR</name>
    <name evidence="15" type="ORF">DIT97_25155</name>
    <name evidence="16" type="ORF">GmarT_52760</name>
</gene>
<evidence type="ECO:0000313" key="17">
    <source>
        <dbReference type="Proteomes" id="UP000263642"/>
    </source>
</evidence>
<keyword evidence="18" id="KW-1185">Reference proteome</keyword>
<reference evidence="16 18" key="2">
    <citation type="submission" date="2019-08" db="EMBL/GenBank/DDBJ databases">
        <title>Deep-cultivation of Planctomycetes and their phenomic and genomic characterization uncovers novel biology.</title>
        <authorList>
            <person name="Wiegand S."/>
            <person name="Jogler M."/>
            <person name="Boedeker C."/>
            <person name="Pinto D."/>
            <person name="Vollmers J."/>
            <person name="Rivas-Marin E."/>
            <person name="Kohn T."/>
            <person name="Peeters S.H."/>
            <person name="Heuer A."/>
            <person name="Rast P."/>
            <person name="Oberbeckmann S."/>
            <person name="Bunk B."/>
            <person name="Jeske O."/>
            <person name="Meyerdierks A."/>
            <person name="Storesund J.E."/>
            <person name="Kallscheuer N."/>
            <person name="Luecker S."/>
            <person name="Lage O.M."/>
            <person name="Pohl T."/>
            <person name="Merkel B.J."/>
            <person name="Hornburger P."/>
            <person name="Mueller R.-W."/>
            <person name="Bruemmer F."/>
            <person name="Labrenz M."/>
            <person name="Spormann A.M."/>
            <person name="Op den Camp H."/>
            <person name="Overmann J."/>
            <person name="Amann R."/>
            <person name="Jetten M.S.M."/>
            <person name="Mascher T."/>
            <person name="Medema M.H."/>
            <person name="Devos D.P."/>
            <person name="Kaster A.-K."/>
            <person name="Ovreas L."/>
            <person name="Rohde M."/>
            <person name="Galperin M.Y."/>
            <person name="Jogler C."/>
        </authorList>
    </citation>
    <scope>NUCLEOTIDE SEQUENCE [LARGE SCALE GENOMIC DNA]</scope>
    <source>
        <strain evidence="16 18">DSM 8797</strain>
    </source>
</reference>
<dbReference type="PROSITE" id="PS50944">
    <property type="entry name" value="HTH_DTXR"/>
    <property type="match status" value="1"/>
</dbReference>
<proteinExistence type="inferred from homology"/>
<evidence type="ECO:0000256" key="5">
    <source>
        <dbReference type="ARBA" id="ARBA00022490"/>
    </source>
</evidence>
<dbReference type="Pfam" id="PF01325">
    <property type="entry name" value="Fe_dep_repress"/>
    <property type="match status" value="1"/>
</dbReference>
<evidence type="ECO:0000313" key="16">
    <source>
        <dbReference type="EMBL" id="QEG19377.1"/>
    </source>
</evidence>
<dbReference type="Gene3D" id="1.10.60.10">
    <property type="entry name" value="Iron dependent repressor, metal binding and dimerisation domain"/>
    <property type="match status" value="1"/>
</dbReference>
<accession>A0A517XII1</accession>
<keyword evidence="6" id="KW-0678">Repressor</keyword>